<dbReference type="Gene3D" id="3.20.20.140">
    <property type="entry name" value="Metal-dependent hydrolases"/>
    <property type="match status" value="1"/>
</dbReference>
<gene>
    <name evidence="10" type="ORF">SAMN04488132_10659</name>
</gene>
<dbReference type="EMBL" id="FUWH01000006">
    <property type="protein sequence ID" value="SJZ92106.1"/>
    <property type="molecule type" value="Genomic_DNA"/>
</dbReference>
<dbReference type="InterPro" id="IPR003141">
    <property type="entry name" value="Pol/His_phosphatase_N"/>
</dbReference>
<dbReference type="SMART" id="SM00481">
    <property type="entry name" value="POLIIIAc"/>
    <property type="match status" value="1"/>
</dbReference>
<dbReference type="InterPro" id="IPR011708">
    <property type="entry name" value="DNA_pol3_alpha_NTPase_dom"/>
</dbReference>
<dbReference type="NCBIfam" id="TIGR00594">
    <property type="entry name" value="polc"/>
    <property type="match status" value="1"/>
</dbReference>
<dbReference type="InterPro" id="IPR040982">
    <property type="entry name" value="DNA_pol3_finger"/>
</dbReference>
<protein>
    <recommendedName>
        <fullName evidence="3">DNA polymerase III subunit alpha</fullName>
        <ecNumber evidence="2">2.7.7.7</ecNumber>
    </recommendedName>
</protein>
<dbReference type="NCBIfam" id="NF004226">
    <property type="entry name" value="PRK05673.1"/>
    <property type="match status" value="1"/>
</dbReference>
<evidence type="ECO:0000313" key="10">
    <source>
        <dbReference type="EMBL" id="SJZ92106.1"/>
    </source>
</evidence>
<evidence type="ECO:0000256" key="2">
    <source>
        <dbReference type="ARBA" id="ARBA00012417"/>
    </source>
</evidence>
<sequence length="1223" mass="138313">MPSFSHLHVHTQYSLLDGAASIDRLYKKAAEDQMPALAITDHGNMFGAFEFVSQAWKNTKVVGKDANGKDIVEPVVKPVVGCEFYVVKDRHAKTFTKELKDERYHQVLLAKNKIGYQNLVKLTSLGFIEGMYSKYPRIDKELIEKYHEGLIATTCCIGAYVPQTILHDGEEKAEQEFKWWLDLFGEDFYIEIQRHDIKEQELINQTLLKFSKKYNVPVIATNDSHYVDQSDANAHDILLCINTGEKQTTPGFDDFVNDDAQVKNRRFKFPNDQFYFKSTKEMGALFSDIPESLDNTNAIVDKIEVLNLKKDILLPAFPIPKEFQIHGDANLNQWEYLKHITMEGAKMRYTDISPSTQERIDFELFTIKTMGFAGYFLIVSDFIKAGRDLGVFVGPGRGSAAGSVVAYCIGITNIDPIKYNLLFERFLNPDRKSMPDIDTDFDDEGRQKVIDYVVDKYGKAQVAQIVTYGTMAAKMSIKDVARVLDLPLAESNMMAKLVPDKPGTELRRVLKAPLTAKEGPKSLEEKEGYQQEDIENVKKLREIYQGNDIRAQVLKEAERLEGSVRNTGIHAAGIIIAPKDLTDLIPVATAKDSDLWVTQIEGSIIEDAGVIKMDFLGLKTLSIMKTALELIKQNHGITIDLDTIPLDDEKTFQLYQRGETNATFQFESVGMQKYLRELKPDKFDDLIAMNALYRPGPIAYIPNFIDRKHGREEITYDLEDMKEYLAETYGITVYQEQVMLLSQSLAGFTKGDADVLRKAMGKKQKAVLDKMKAQFIEGASAKGHPADKLEKIWTDWEAFAQYAFNKSHSTCYAFVAYQTAYLKAHYPSEYMAGVLNHAGSIEKITFFMEECKRMGLKVLGPDINESLQGFAVNKNGEIRFGLGGLKGVGEAAVETIIAERTKAGAYKNIFDFITRVLQRTVNKKSLESLTYSGAFDCFPELHRAQYFRIPDGERMTGLEKIIAYGQAQQTVAGSSNTLFGDLSAAMDVPVPKISNSEPWTLTELLNYEKDVTGMFMSGHPLDHFKFELKYYGITSINDFNEIKLTLHLQPNPGKSLRVAGLITDVQHRVTKTGKNFGSFVIEDFSGKTEFVLWSEDYIKFQNYLDKGQNVLLTGFFRPRFGRPTEFDFKINIMSLLETVKENMTRSIEISAHPAAISEDFVSFMDKNVRDNPGKTSLRFNLYEPKENLKISLYSLEKGFRMNEGMADFLLNNPDLEIHVGLAG</sequence>
<feature type="domain" description="Polymerase/histidinol phosphatase N-terminal" evidence="9">
    <location>
        <begin position="5"/>
        <end position="88"/>
    </location>
</feature>
<dbReference type="OrthoDB" id="9803237at2"/>
<evidence type="ECO:0000256" key="5">
    <source>
        <dbReference type="ARBA" id="ARBA00022695"/>
    </source>
</evidence>
<evidence type="ECO:0000256" key="3">
    <source>
        <dbReference type="ARBA" id="ARBA00019114"/>
    </source>
</evidence>
<dbReference type="Pfam" id="PF01336">
    <property type="entry name" value="tRNA_anti-codon"/>
    <property type="match status" value="1"/>
</dbReference>
<dbReference type="CDD" id="cd12113">
    <property type="entry name" value="PHP_PolIIIA_DnaE3"/>
    <property type="match status" value="1"/>
</dbReference>
<evidence type="ECO:0000256" key="4">
    <source>
        <dbReference type="ARBA" id="ARBA00022679"/>
    </source>
</evidence>
<dbReference type="InterPro" id="IPR004365">
    <property type="entry name" value="NA-bd_OB_tRNA"/>
</dbReference>
<comment type="subcellular location">
    <subcellularLocation>
        <location evidence="1">Cytoplasm</location>
    </subcellularLocation>
</comment>
<dbReference type="STRING" id="413434.SAMN04488132_10659"/>
<evidence type="ECO:0000256" key="1">
    <source>
        <dbReference type="ARBA" id="ARBA00004496"/>
    </source>
</evidence>
<reference evidence="10 11" key="1">
    <citation type="submission" date="2017-02" db="EMBL/GenBank/DDBJ databases">
        <authorList>
            <person name="Peterson S.W."/>
        </authorList>
    </citation>
    <scope>NUCLEOTIDE SEQUENCE [LARGE SCALE GENOMIC DNA]</scope>
    <source>
        <strain evidence="10 11">DSM 22335</strain>
    </source>
</reference>
<dbReference type="EC" id="2.7.7.7" evidence="2"/>
<evidence type="ECO:0000259" key="9">
    <source>
        <dbReference type="SMART" id="SM00481"/>
    </source>
</evidence>
<dbReference type="SUPFAM" id="SSF89550">
    <property type="entry name" value="PHP domain-like"/>
    <property type="match status" value="1"/>
</dbReference>
<dbReference type="InterPro" id="IPR004805">
    <property type="entry name" value="DnaE2/DnaE/PolC"/>
</dbReference>
<organism evidence="10 11">
    <name type="scientific">Sediminibacterium ginsengisoli</name>
    <dbReference type="NCBI Taxonomy" id="413434"/>
    <lineage>
        <taxon>Bacteria</taxon>
        <taxon>Pseudomonadati</taxon>
        <taxon>Bacteroidota</taxon>
        <taxon>Chitinophagia</taxon>
        <taxon>Chitinophagales</taxon>
        <taxon>Chitinophagaceae</taxon>
        <taxon>Sediminibacterium</taxon>
    </lineage>
</organism>
<dbReference type="InterPro" id="IPR016195">
    <property type="entry name" value="Pol/histidinol_Pase-like"/>
</dbReference>
<dbReference type="Proteomes" id="UP000190888">
    <property type="component" value="Unassembled WGS sequence"/>
</dbReference>
<dbReference type="GO" id="GO:0008408">
    <property type="term" value="F:3'-5' exonuclease activity"/>
    <property type="evidence" value="ECO:0007669"/>
    <property type="project" value="InterPro"/>
</dbReference>
<dbReference type="Pfam" id="PF07733">
    <property type="entry name" value="DNA_pol3_alpha"/>
    <property type="match status" value="1"/>
</dbReference>
<dbReference type="InterPro" id="IPR041931">
    <property type="entry name" value="DNA_pol3_alpha_thumb_dom"/>
</dbReference>
<dbReference type="Pfam" id="PF14579">
    <property type="entry name" value="HHH_6"/>
    <property type="match status" value="1"/>
</dbReference>
<dbReference type="InterPro" id="IPR029460">
    <property type="entry name" value="DNAPol_HHH"/>
</dbReference>
<keyword evidence="6" id="KW-0235">DNA replication</keyword>
<dbReference type="InterPro" id="IPR004013">
    <property type="entry name" value="PHP_dom"/>
</dbReference>
<keyword evidence="5" id="KW-0548">Nucleotidyltransferase</keyword>
<evidence type="ECO:0000313" key="11">
    <source>
        <dbReference type="Proteomes" id="UP000190888"/>
    </source>
</evidence>
<evidence type="ECO:0000256" key="7">
    <source>
        <dbReference type="ARBA" id="ARBA00022932"/>
    </source>
</evidence>
<keyword evidence="11" id="KW-1185">Reference proteome</keyword>
<dbReference type="GO" id="GO:0006260">
    <property type="term" value="P:DNA replication"/>
    <property type="evidence" value="ECO:0007669"/>
    <property type="project" value="UniProtKB-KW"/>
</dbReference>
<dbReference type="CDD" id="cd04485">
    <property type="entry name" value="DnaE_OBF"/>
    <property type="match status" value="1"/>
</dbReference>
<dbReference type="GO" id="GO:0003676">
    <property type="term" value="F:nucleic acid binding"/>
    <property type="evidence" value="ECO:0007669"/>
    <property type="project" value="InterPro"/>
</dbReference>
<dbReference type="Gene3D" id="1.10.150.870">
    <property type="match status" value="1"/>
</dbReference>
<keyword evidence="4" id="KW-0808">Transferase</keyword>
<accession>A0A1T4PLH4</accession>
<dbReference type="Gene3D" id="1.10.10.1600">
    <property type="entry name" value="Bacterial DNA polymerase III alpha subunit, thumb domain"/>
    <property type="match status" value="1"/>
</dbReference>
<dbReference type="PANTHER" id="PTHR32294">
    <property type="entry name" value="DNA POLYMERASE III SUBUNIT ALPHA"/>
    <property type="match status" value="1"/>
</dbReference>
<proteinExistence type="predicted"/>
<keyword evidence="7" id="KW-0239">DNA-directed DNA polymerase</keyword>
<dbReference type="Pfam" id="PF17657">
    <property type="entry name" value="DNA_pol3_finger"/>
    <property type="match status" value="1"/>
</dbReference>
<dbReference type="GO" id="GO:0005737">
    <property type="term" value="C:cytoplasm"/>
    <property type="evidence" value="ECO:0007669"/>
    <property type="project" value="UniProtKB-SubCell"/>
</dbReference>
<dbReference type="RefSeq" id="WP_078831639.1">
    <property type="nucleotide sequence ID" value="NZ_FUWH01000006.1"/>
</dbReference>
<evidence type="ECO:0000256" key="6">
    <source>
        <dbReference type="ARBA" id="ARBA00022705"/>
    </source>
</evidence>
<dbReference type="GO" id="GO:0003887">
    <property type="term" value="F:DNA-directed DNA polymerase activity"/>
    <property type="evidence" value="ECO:0007669"/>
    <property type="project" value="UniProtKB-KW"/>
</dbReference>
<dbReference type="AlphaFoldDB" id="A0A1T4PLH4"/>
<name>A0A1T4PLH4_9BACT</name>
<evidence type="ECO:0000256" key="8">
    <source>
        <dbReference type="ARBA" id="ARBA00049244"/>
    </source>
</evidence>
<dbReference type="Pfam" id="PF02811">
    <property type="entry name" value="PHP"/>
    <property type="match status" value="1"/>
</dbReference>
<comment type="catalytic activity">
    <reaction evidence="8">
        <text>DNA(n) + a 2'-deoxyribonucleoside 5'-triphosphate = DNA(n+1) + diphosphate</text>
        <dbReference type="Rhea" id="RHEA:22508"/>
        <dbReference type="Rhea" id="RHEA-COMP:17339"/>
        <dbReference type="Rhea" id="RHEA-COMP:17340"/>
        <dbReference type="ChEBI" id="CHEBI:33019"/>
        <dbReference type="ChEBI" id="CHEBI:61560"/>
        <dbReference type="ChEBI" id="CHEBI:173112"/>
        <dbReference type="EC" id="2.7.7.7"/>
    </reaction>
</comment>
<dbReference type="PANTHER" id="PTHR32294:SF0">
    <property type="entry name" value="DNA POLYMERASE III SUBUNIT ALPHA"/>
    <property type="match status" value="1"/>
</dbReference>